<sequence>MNIYEAGASPELREKIISWGHFSLEEIERLWAFLLLGLRRPKSHPRQATPEEEAKILSDFEKVKIGAQRLKKMLERKKELGKLTLAKLRWIYRRNDLRVRKVRTKNWETRSLYDYRTIGAFEDMHYDTKEIADAKSLPEEAYANLKNNGHLPLYEWNLIDVASRSRFIAYSRGKSSTFWLQFLIFTLSHLRYHGISNHIRVHTDGGSEFFSGSKRKQKEWNSIIGELDADIDCYNPNWDIRKNLIERSHRSDDEEFLIPFGANMKTKKQFMIQSQEYSDYWNTLRSHSGKGMYGRTPKEKLRALWICNAWAILAFEVLHLDESFHLLQEHLEYFQFQRLLRATPKEQLISERKIWLDLLTRYPHMRSYAQNVLTYY</sequence>
<organism evidence="2">
    <name type="scientific">uncultured bacterium</name>
    <name type="common">gcode 4</name>
    <dbReference type="NCBI Taxonomy" id="1234023"/>
    <lineage>
        <taxon>Bacteria</taxon>
        <taxon>environmental samples</taxon>
    </lineage>
</organism>
<dbReference type="SUPFAM" id="SSF53098">
    <property type="entry name" value="Ribonuclease H-like"/>
    <property type="match status" value="1"/>
</dbReference>
<reference evidence="2" key="1">
    <citation type="journal article" date="2012" name="Science">
        <title>Fermentation, hydrogen, and sulfur metabolism in multiple uncultivated bacterial phyla.</title>
        <authorList>
            <person name="Wrighton K.C."/>
            <person name="Thomas B.C."/>
            <person name="Sharon I."/>
            <person name="Miller C.S."/>
            <person name="Castelle C.J."/>
            <person name="VerBerkmoes N.C."/>
            <person name="Wilkins M.J."/>
            <person name="Hettich R.L."/>
            <person name="Lipton M.S."/>
            <person name="Williams K.H."/>
            <person name="Long P.E."/>
            <person name="Banfield J.F."/>
        </authorList>
    </citation>
    <scope>NUCLEOTIDE SEQUENCE [LARGE SCALE GENOMIC DNA]</scope>
</reference>
<dbReference type="EMBL" id="AMFJ01000122">
    <property type="protein sequence ID" value="EKE29674.1"/>
    <property type="molecule type" value="Genomic_DNA"/>
</dbReference>
<dbReference type="PROSITE" id="PS50994">
    <property type="entry name" value="INTEGRASE"/>
    <property type="match status" value="1"/>
</dbReference>
<name>K2GH01_9BACT</name>
<dbReference type="GO" id="GO:0015074">
    <property type="term" value="P:DNA integration"/>
    <property type="evidence" value="ECO:0007669"/>
    <property type="project" value="InterPro"/>
</dbReference>
<comment type="caution">
    <text evidence="2">The sequence shown here is derived from an EMBL/GenBank/DDBJ whole genome shotgun (WGS) entry which is preliminary data.</text>
</comment>
<feature type="domain" description="Integrase catalytic" evidence="1">
    <location>
        <begin position="134"/>
        <end position="305"/>
    </location>
</feature>
<dbReference type="AlphaFoldDB" id="K2GH01"/>
<protein>
    <submittedName>
        <fullName evidence="2">Integrase catalytic region</fullName>
    </submittedName>
</protein>
<gene>
    <name evidence="2" type="ORF">ACD_2C00122G0001</name>
</gene>
<proteinExistence type="predicted"/>
<evidence type="ECO:0000313" key="2">
    <source>
        <dbReference type="EMBL" id="EKE29674.1"/>
    </source>
</evidence>
<dbReference type="InterPro" id="IPR001584">
    <property type="entry name" value="Integrase_cat-core"/>
</dbReference>
<feature type="non-terminal residue" evidence="2">
    <location>
        <position position="376"/>
    </location>
</feature>
<evidence type="ECO:0000259" key="1">
    <source>
        <dbReference type="PROSITE" id="PS50994"/>
    </source>
</evidence>
<accession>K2GH01</accession>
<dbReference type="InterPro" id="IPR012337">
    <property type="entry name" value="RNaseH-like_sf"/>
</dbReference>